<organism evidence="2 3">
    <name type="scientific">Helicobacter saguini</name>
    <dbReference type="NCBI Taxonomy" id="1548018"/>
    <lineage>
        <taxon>Bacteria</taxon>
        <taxon>Pseudomonadati</taxon>
        <taxon>Campylobacterota</taxon>
        <taxon>Epsilonproteobacteria</taxon>
        <taxon>Campylobacterales</taxon>
        <taxon>Helicobacteraceae</taxon>
        <taxon>Helicobacter</taxon>
    </lineage>
</organism>
<sequence length="63" mass="7426">MVKHKLNLSITFLIFCLFFPKILASDAICFPIDRISFLSLNSYLYKSDSEIELINRHFPFKIL</sequence>
<dbReference type="AlphaFoldDB" id="A0A347VR07"/>
<evidence type="ECO:0000313" key="3">
    <source>
        <dbReference type="Proteomes" id="UP000029714"/>
    </source>
</evidence>
<reference evidence="2" key="3">
    <citation type="submission" date="2018-04" db="EMBL/GenBank/DDBJ databases">
        <authorList>
            <person name="Sheh A."/>
            <person name="Shen Z."/>
            <person name="Mannion A.J."/>
            <person name="Fox J.G."/>
        </authorList>
    </citation>
    <scope>NUCLEOTIDE SEQUENCE</scope>
    <source>
        <strain evidence="2">MIT 97-6194</strain>
    </source>
</reference>
<dbReference type="OrthoDB" id="290122at2"/>
<reference evidence="2 3" key="2">
    <citation type="journal article" date="2016" name="Infect. Immun.">
        <title>Helicobacter saguini, a Novel Helicobacter Isolated from Cotton-Top Tamarins with Ulcerative Colitis, Has Proinflammatory Properties and Induces Typhlocolitis and Dysplasia in Gnotobiotic IL-10-/- Mice.</title>
        <authorList>
            <person name="Shen Z."/>
            <person name="Mannion A."/>
            <person name="Whary M.T."/>
            <person name="Muthupalani S."/>
            <person name="Sheh A."/>
            <person name="Feng Y."/>
            <person name="Gong G."/>
            <person name="Vandamme P."/>
            <person name="Holcombe H.R."/>
            <person name="Paster B.J."/>
            <person name="Fox J.G."/>
        </authorList>
    </citation>
    <scope>NUCLEOTIDE SEQUENCE [LARGE SCALE GENOMIC DNA]</scope>
    <source>
        <strain evidence="2 3">MIT 97-6194</strain>
    </source>
</reference>
<dbReference type="RefSeq" id="WP_034570613.1">
    <property type="nucleotide sequence ID" value="NZ_JRMP02000001.1"/>
</dbReference>
<dbReference type="Proteomes" id="UP000477070">
    <property type="component" value="Unassembled WGS sequence"/>
</dbReference>
<proteinExistence type="predicted"/>
<reference evidence="1 4" key="4">
    <citation type="submission" date="2019-12" db="EMBL/GenBank/DDBJ databases">
        <title>Multi-Generational Helicobacter saguini Isolates.</title>
        <authorList>
            <person name="Mannion A."/>
            <person name="Shen Z."/>
            <person name="Fox J.G."/>
        </authorList>
    </citation>
    <scope>NUCLEOTIDE SEQUENCE [LARGE SCALE GENOMIC DNA]</scope>
    <source>
        <strain evidence="1">16-048</strain>
        <strain evidence="4">16-048 (F4)</strain>
    </source>
</reference>
<evidence type="ECO:0000313" key="2">
    <source>
        <dbReference type="EMBL" id="TLD95870.1"/>
    </source>
</evidence>
<accession>A0A347VR07</accession>
<comment type="caution">
    <text evidence="2">The sequence shown here is derived from an EMBL/GenBank/DDBJ whole genome shotgun (WGS) entry which is preliminary data.</text>
</comment>
<dbReference type="EMBL" id="QBIU01000001">
    <property type="protein sequence ID" value="MWV68598.1"/>
    <property type="molecule type" value="Genomic_DNA"/>
</dbReference>
<gene>
    <name evidence="1" type="ORF">DCO61_00760</name>
    <name evidence="2" type="ORF">LS64_000440</name>
</gene>
<reference evidence="2 3" key="1">
    <citation type="journal article" date="2014" name="Genome Announc.">
        <title>Draft genome sequences of eight enterohepatic helicobacter species isolated from both laboratory and wild rodents.</title>
        <authorList>
            <person name="Sheh A."/>
            <person name="Shen Z."/>
            <person name="Fox J.G."/>
        </authorList>
    </citation>
    <scope>NUCLEOTIDE SEQUENCE [LARGE SCALE GENOMIC DNA]</scope>
    <source>
        <strain evidence="2 3">MIT 97-6194</strain>
    </source>
</reference>
<protein>
    <submittedName>
        <fullName evidence="2">Uncharacterized protein</fullName>
    </submittedName>
</protein>
<dbReference type="EMBL" id="JRMP02000001">
    <property type="protein sequence ID" value="TLD95870.1"/>
    <property type="molecule type" value="Genomic_DNA"/>
</dbReference>
<dbReference type="Proteomes" id="UP000029714">
    <property type="component" value="Unassembled WGS sequence"/>
</dbReference>
<evidence type="ECO:0000313" key="1">
    <source>
        <dbReference type="EMBL" id="MWV68598.1"/>
    </source>
</evidence>
<keyword evidence="3" id="KW-1185">Reference proteome</keyword>
<name>A0A347VR07_9HELI</name>
<evidence type="ECO:0000313" key="4">
    <source>
        <dbReference type="Proteomes" id="UP000477070"/>
    </source>
</evidence>